<evidence type="ECO:0000256" key="1">
    <source>
        <dbReference type="SAM" id="MobiDB-lite"/>
    </source>
</evidence>
<reference evidence="2" key="2">
    <citation type="submission" date="2023-05" db="EMBL/GenBank/DDBJ databases">
        <authorList>
            <consortium name="Lawrence Berkeley National Laboratory"/>
            <person name="Steindorff A."/>
            <person name="Hensen N."/>
            <person name="Bonometti L."/>
            <person name="Westerberg I."/>
            <person name="Brannstrom I.O."/>
            <person name="Guillou S."/>
            <person name="Cros-Aarteil S."/>
            <person name="Calhoun S."/>
            <person name="Haridas S."/>
            <person name="Kuo A."/>
            <person name="Mondo S."/>
            <person name="Pangilinan J."/>
            <person name="Riley R."/>
            <person name="Labutti K."/>
            <person name="Andreopoulos B."/>
            <person name="Lipzen A."/>
            <person name="Chen C."/>
            <person name="Yanf M."/>
            <person name="Daum C."/>
            <person name="Ng V."/>
            <person name="Clum A."/>
            <person name="Ohm R."/>
            <person name="Martin F."/>
            <person name="Silar P."/>
            <person name="Natvig D."/>
            <person name="Lalanne C."/>
            <person name="Gautier V."/>
            <person name="Ament-Velasquez S.L."/>
            <person name="Kruys A."/>
            <person name="Hutchinson M.I."/>
            <person name="Powell A.J."/>
            <person name="Barry K."/>
            <person name="Miller A.N."/>
            <person name="Grigoriev I.V."/>
            <person name="Debuchy R."/>
            <person name="Gladieux P."/>
            <person name="Thoren M.H."/>
            <person name="Johannesson H."/>
        </authorList>
    </citation>
    <scope>NUCLEOTIDE SEQUENCE</scope>
    <source>
        <strain evidence="2">CBS 757.83</strain>
    </source>
</reference>
<name>A0AAN6PYL7_9PEZI</name>
<organism evidence="2 3">
    <name type="scientific">Parathielavia hyrcaniae</name>
    <dbReference type="NCBI Taxonomy" id="113614"/>
    <lineage>
        <taxon>Eukaryota</taxon>
        <taxon>Fungi</taxon>
        <taxon>Dikarya</taxon>
        <taxon>Ascomycota</taxon>
        <taxon>Pezizomycotina</taxon>
        <taxon>Sordariomycetes</taxon>
        <taxon>Sordariomycetidae</taxon>
        <taxon>Sordariales</taxon>
        <taxon>Chaetomiaceae</taxon>
        <taxon>Parathielavia</taxon>
    </lineage>
</organism>
<sequence length="121" mass="12704">MATLVDVHGNMSSSSTSTPSPPPSNNLPSHTSNNKSQAAEETNYMPDVLKYLETCAGPEPIVPCTICCISKIAIPGFQNKGRTVTGGANGSGQDDDNEWEQAYTLPCGHIFGLTCFTSPPG</sequence>
<accession>A0AAN6PYL7</accession>
<comment type="caution">
    <text evidence="2">The sequence shown here is derived from an EMBL/GenBank/DDBJ whole genome shotgun (WGS) entry which is preliminary data.</text>
</comment>
<reference evidence="2" key="1">
    <citation type="journal article" date="2023" name="Mol. Phylogenet. Evol.">
        <title>Genome-scale phylogeny and comparative genomics of the fungal order Sordariales.</title>
        <authorList>
            <person name="Hensen N."/>
            <person name="Bonometti L."/>
            <person name="Westerberg I."/>
            <person name="Brannstrom I.O."/>
            <person name="Guillou S."/>
            <person name="Cros-Aarteil S."/>
            <person name="Calhoun S."/>
            <person name="Haridas S."/>
            <person name="Kuo A."/>
            <person name="Mondo S."/>
            <person name="Pangilinan J."/>
            <person name="Riley R."/>
            <person name="LaButti K."/>
            <person name="Andreopoulos B."/>
            <person name="Lipzen A."/>
            <person name="Chen C."/>
            <person name="Yan M."/>
            <person name="Daum C."/>
            <person name="Ng V."/>
            <person name="Clum A."/>
            <person name="Steindorff A."/>
            <person name="Ohm R.A."/>
            <person name="Martin F."/>
            <person name="Silar P."/>
            <person name="Natvig D.O."/>
            <person name="Lalanne C."/>
            <person name="Gautier V."/>
            <person name="Ament-Velasquez S.L."/>
            <person name="Kruys A."/>
            <person name="Hutchinson M.I."/>
            <person name="Powell A.J."/>
            <person name="Barry K."/>
            <person name="Miller A.N."/>
            <person name="Grigoriev I.V."/>
            <person name="Debuchy R."/>
            <person name="Gladieux P."/>
            <person name="Hiltunen Thoren M."/>
            <person name="Johannesson H."/>
        </authorList>
    </citation>
    <scope>NUCLEOTIDE SEQUENCE</scope>
    <source>
        <strain evidence="2">CBS 757.83</strain>
    </source>
</reference>
<keyword evidence="3" id="KW-1185">Reference proteome</keyword>
<evidence type="ECO:0000313" key="3">
    <source>
        <dbReference type="Proteomes" id="UP001305647"/>
    </source>
</evidence>
<protein>
    <submittedName>
        <fullName evidence="2">Uncharacterized protein</fullName>
    </submittedName>
</protein>
<dbReference type="AlphaFoldDB" id="A0AAN6PYL7"/>
<evidence type="ECO:0000313" key="2">
    <source>
        <dbReference type="EMBL" id="KAK4097867.1"/>
    </source>
</evidence>
<proteinExistence type="predicted"/>
<dbReference type="EMBL" id="MU863666">
    <property type="protein sequence ID" value="KAK4097867.1"/>
    <property type="molecule type" value="Genomic_DNA"/>
</dbReference>
<dbReference type="Proteomes" id="UP001305647">
    <property type="component" value="Unassembled WGS sequence"/>
</dbReference>
<gene>
    <name evidence="2" type="ORF">N658DRAFT_510018</name>
</gene>
<feature type="region of interest" description="Disordered" evidence="1">
    <location>
        <begin position="1"/>
        <end position="41"/>
    </location>
</feature>